<dbReference type="HOGENOM" id="CLU_013985_1_0_5"/>
<feature type="domain" description="N-acetyltransferase" evidence="2">
    <location>
        <begin position="13"/>
        <end position="168"/>
    </location>
</feature>
<dbReference type="KEGG" id="ssan:NX02_26995"/>
<keyword evidence="4" id="KW-1185">Reference proteome</keyword>
<dbReference type="CDD" id="cd04301">
    <property type="entry name" value="NAT_SF"/>
    <property type="match status" value="1"/>
</dbReference>
<dbReference type="InterPro" id="IPR000182">
    <property type="entry name" value="GNAT_dom"/>
</dbReference>
<protein>
    <recommendedName>
        <fullName evidence="2">N-acetyltransferase domain-containing protein</fullName>
    </recommendedName>
</protein>
<dbReference type="eggNOG" id="COG1670">
    <property type="taxonomic scope" value="Bacteria"/>
</dbReference>
<proteinExistence type="predicted"/>
<evidence type="ECO:0000313" key="3">
    <source>
        <dbReference type="EMBL" id="AHE56987.1"/>
    </source>
</evidence>
<dbReference type="Proteomes" id="UP000018851">
    <property type="component" value="Chromosome"/>
</dbReference>
<evidence type="ECO:0000259" key="2">
    <source>
        <dbReference type="PROSITE" id="PS51186"/>
    </source>
</evidence>
<feature type="region of interest" description="Disordered" evidence="1">
    <location>
        <begin position="178"/>
        <end position="198"/>
    </location>
</feature>
<dbReference type="PROSITE" id="PS51186">
    <property type="entry name" value="GNAT"/>
    <property type="match status" value="1"/>
</dbReference>
<dbReference type="RefSeq" id="WP_025295083.1">
    <property type="nucleotide sequence ID" value="NZ_CP006644.1"/>
</dbReference>
<dbReference type="InterPro" id="IPR016181">
    <property type="entry name" value="Acyl_CoA_acyltransferase"/>
</dbReference>
<dbReference type="PANTHER" id="PTHR43610">
    <property type="entry name" value="BLL6696 PROTEIN"/>
    <property type="match status" value="1"/>
</dbReference>
<dbReference type="Pfam" id="PF13302">
    <property type="entry name" value="Acetyltransf_3"/>
    <property type="match status" value="1"/>
</dbReference>
<accession>W0AKC4</accession>
<name>W0AKC4_9SPHN</name>
<dbReference type="EMBL" id="CP006644">
    <property type="protein sequence ID" value="AHE56987.1"/>
    <property type="molecule type" value="Genomic_DNA"/>
</dbReference>
<dbReference type="OrthoDB" id="5295305at2"/>
<dbReference type="AlphaFoldDB" id="W0AKC4"/>
<dbReference type="STRING" id="1123269.NX02_26995"/>
<dbReference type="PANTHER" id="PTHR43610:SF1">
    <property type="entry name" value="N-ACETYLTRANSFERASE DOMAIN-CONTAINING PROTEIN"/>
    <property type="match status" value="1"/>
</dbReference>
<reference evidence="3 4" key="1">
    <citation type="submission" date="2013-07" db="EMBL/GenBank/DDBJ databases">
        <title>Completed genome of Sphingomonas sanxanigenens NX02.</title>
        <authorList>
            <person name="Ma T."/>
            <person name="Huang H."/>
            <person name="Wu M."/>
            <person name="Li X."/>
            <person name="Li G."/>
        </authorList>
    </citation>
    <scope>NUCLEOTIDE SEQUENCE [LARGE SCALE GENOMIC DNA]</scope>
    <source>
        <strain evidence="3 4">NX02</strain>
    </source>
</reference>
<gene>
    <name evidence="3" type="ORF">NX02_26995</name>
</gene>
<sequence>MTALHRPLTDGDLTLEPLSPAHREGLRAACAADSAIWEIYPKSWAPEHFDTQFDALLASNRLPFAIVHGGEVVGMTAYIGVDAERAVLEIGNSFIRPDRRGTGLNGRIKRLMLDHAFAQGVRRAEFRVDARNGRSQAAVLKLGAVREGVMRAERVTWNGHVRDTVLFSILSHEWNGERSAAVQPRSGTSPVPIRKDDR</sequence>
<evidence type="ECO:0000313" key="4">
    <source>
        <dbReference type="Proteomes" id="UP000018851"/>
    </source>
</evidence>
<dbReference type="PATRIC" id="fig|1123269.5.peg.5295"/>
<evidence type="ECO:0000256" key="1">
    <source>
        <dbReference type="SAM" id="MobiDB-lite"/>
    </source>
</evidence>
<dbReference type="SUPFAM" id="SSF55729">
    <property type="entry name" value="Acyl-CoA N-acyltransferases (Nat)"/>
    <property type="match status" value="1"/>
</dbReference>
<dbReference type="Gene3D" id="3.40.630.30">
    <property type="match status" value="1"/>
</dbReference>
<dbReference type="GO" id="GO:0016747">
    <property type="term" value="F:acyltransferase activity, transferring groups other than amino-acyl groups"/>
    <property type="evidence" value="ECO:0007669"/>
    <property type="project" value="InterPro"/>
</dbReference>
<organism evidence="3 4">
    <name type="scientific">Sphingomonas sanxanigenens DSM 19645 = NX02</name>
    <dbReference type="NCBI Taxonomy" id="1123269"/>
    <lineage>
        <taxon>Bacteria</taxon>
        <taxon>Pseudomonadati</taxon>
        <taxon>Pseudomonadota</taxon>
        <taxon>Alphaproteobacteria</taxon>
        <taxon>Sphingomonadales</taxon>
        <taxon>Sphingomonadaceae</taxon>
        <taxon>Sphingomonas</taxon>
    </lineage>
</organism>